<feature type="domain" description="Flagellar basal-body/hook protein C-terminal" evidence="8">
    <location>
        <begin position="203"/>
        <end position="246"/>
    </location>
</feature>
<organism evidence="10 11">
    <name type="scientific">Moellerella wisconsensis</name>
    <dbReference type="NCBI Taxonomy" id="158849"/>
    <lineage>
        <taxon>Bacteria</taxon>
        <taxon>Pseudomonadati</taxon>
        <taxon>Pseudomonadota</taxon>
        <taxon>Gammaproteobacteria</taxon>
        <taxon>Enterobacterales</taxon>
        <taxon>Morganellaceae</taxon>
        <taxon>Moellerella</taxon>
    </lineage>
</organism>
<feature type="domain" description="Flagellar hook protein FlgE/F/G-like D1" evidence="9">
    <location>
        <begin position="86"/>
        <end position="145"/>
    </location>
</feature>
<keyword evidence="10" id="KW-0282">Flagellum</keyword>
<evidence type="ECO:0000256" key="3">
    <source>
        <dbReference type="ARBA" id="ARBA00023143"/>
    </source>
</evidence>
<feature type="domain" description="Flagellar basal body rod protein N-terminal" evidence="7">
    <location>
        <begin position="5"/>
        <end position="35"/>
    </location>
</feature>
<dbReference type="Proteomes" id="UP000829116">
    <property type="component" value="Chromosome"/>
</dbReference>
<keyword evidence="10" id="KW-0966">Cell projection</keyword>
<accession>A0A9Q8Q2F0</accession>
<dbReference type="InterPro" id="IPR001444">
    <property type="entry name" value="Flag_bb_rod_N"/>
</dbReference>
<dbReference type="Pfam" id="PF00460">
    <property type="entry name" value="Flg_bb_rod"/>
    <property type="match status" value="1"/>
</dbReference>
<dbReference type="Pfam" id="PF22692">
    <property type="entry name" value="LlgE_F_G_D1"/>
    <property type="match status" value="1"/>
</dbReference>
<evidence type="ECO:0000256" key="2">
    <source>
        <dbReference type="ARBA" id="ARBA00009677"/>
    </source>
</evidence>
<dbReference type="Pfam" id="PF06429">
    <property type="entry name" value="Flg_bbr_C"/>
    <property type="match status" value="1"/>
</dbReference>
<proteinExistence type="inferred from homology"/>
<comment type="subcellular location">
    <subcellularLocation>
        <location evidence="1 6">Bacterial flagellum basal body</location>
    </subcellularLocation>
</comment>
<evidence type="ECO:0000256" key="1">
    <source>
        <dbReference type="ARBA" id="ARBA00004117"/>
    </source>
</evidence>
<dbReference type="InterPro" id="IPR019776">
    <property type="entry name" value="Flagellar_basal_body_rod_CS"/>
</dbReference>
<keyword evidence="10" id="KW-0969">Cilium</keyword>
<dbReference type="AlphaFoldDB" id="A0A9Q8Q2F0"/>
<comment type="subunit">
    <text evidence="4 6">The basal body constitutes a major portion of the flagellar organelle and consists of five rings (E,L,P,S, and M) mounted on a central rod. The rod consists of about 26 subunits of FlgG in the distal portion, and FlgB, FlgC and FlgF are thought to build up the proximal portion of the rod with about 6 subunits each.</text>
</comment>
<evidence type="ECO:0000256" key="6">
    <source>
        <dbReference type="RuleBase" id="RU362116"/>
    </source>
</evidence>
<evidence type="ECO:0000313" key="11">
    <source>
        <dbReference type="Proteomes" id="UP000829116"/>
    </source>
</evidence>
<dbReference type="InterPro" id="IPR053967">
    <property type="entry name" value="LlgE_F_G-like_D1"/>
</dbReference>
<name>A0A9Q8Q2F0_9GAMM</name>
<dbReference type="RefSeq" id="WP_241542696.1">
    <property type="nucleotide sequence ID" value="NZ_CAWQWN010000001.1"/>
</dbReference>
<comment type="similarity">
    <text evidence="2 6">Belongs to the flagella basal body rod proteins family.</text>
</comment>
<protein>
    <recommendedName>
        <fullName evidence="5 6">Flagellar basal-body rod protein FlgF</fullName>
    </recommendedName>
</protein>
<dbReference type="NCBIfam" id="NF009280">
    <property type="entry name" value="PRK12640.1"/>
    <property type="match status" value="1"/>
</dbReference>
<reference evidence="10" key="1">
    <citation type="submission" date="2022-03" db="EMBL/GenBank/DDBJ databases">
        <title>ESBL-producing Moellerella wisconsensis and Escherichia marmotae isolated from wild game meat.</title>
        <authorList>
            <person name="Biggel M."/>
        </authorList>
    </citation>
    <scope>NUCLEOTIDE SEQUENCE</scope>
    <source>
        <strain evidence="10">W51</strain>
    </source>
</reference>
<keyword evidence="3 6" id="KW-0975">Bacterial flagellum</keyword>
<dbReference type="PROSITE" id="PS00588">
    <property type="entry name" value="FLAGELLA_BB_ROD"/>
    <property type="match status" value="1"/>
</dbReference>
<evidence type="ECO:0000259" key="9">
    <source>
        <dbReference type="Pfam" id="PF22692"/>
    </source>
</evidence>
<dbReference type="GO" id="GO:0071978">
    <property type="term" value="P:bacterial-type flagellum-dependent swarming motility"/>
    <property type="evidence" value="ECO:0007669"/>
    <property type="project" value="TreeGrafter"/>
</dbReference>
<dbReference type="InterPro" id="IPR037925">
    <property type="entry name" value="FlgE/F/G-like"/>
</dbReference>
<evidence type="ECO:0000313" key="10">
    <source>
        <dbReference type="EMBL" id="UNH31823.1"/>
    </source>
</evidence>
<evidence type="ECO:0000256" key="4">
    <source>
        <dbReference type="ARBA" id="ARBA00038560"/>
    </source>
</evidence>
<dbReference type="SUPFAM" id="SSF117143">
    <property type="entry name" value="Flagellar hook protein flgE"/>
    <property type="match status" value="1"/>
</dbReference>
<dbReference type="NCBIfam" id="TIGR03506">
    <property type="entry name" value="FlgEFG_subfam"/>
    <property type="match status" value="1"/>
</dbReference>
<evidence type="ECO:0000256" key="5">
    <source>
        <dbReference type="ARBA" id="ARBA00040228"/>
    </source>
</evidence>
<dbReference type="GO" id="GO:0030694">
    <property type="term" value="C:bacterial-type flagellum basal body, rod"/>
    <property type="evidence" value="ECO:0007669"/>
    <property type="project" value="UniProtKB-UniRule"/>
</dbReference>
<sequence length="251" mass="26225">MDRVIYTAMGGVQQALSAQAIVGNNLANVSTNGFKAQLAAARTVEVTDPHGQATRMFPLSSTPGSDNRAGPINFTARSLDVALSDGGYLLVQLENGQQALTRNGNIQVSAEGQLTINGRPVMGGGAEIQTPPNAQLSIASDGTITGFLPTEPPTKLTQIGKLRLVTANSEDLVRSVQGLFTLSPAALARGAQIEDSNKIKLVSGALEGSNVNAAEAMVAMISNARAFEMQMKVINSANENAQRSHQLLSIN</sequence>
<evidence type="ECO:0000259" key="7">
    <source>
        <dbReference type="Pfam" id="PF00460"/>
    </source>
</evidence>
<dbReference type="EMBL" id="CP093245">
    <property type="protein sequence ID" value="UNH31823.1"/>
    <property type="molecule type" value="Genomic_DNA"/>
</dbReference>
<dbReference type="InterPro" id="IPR010930">
    <property type="entry name" value="Flg_bb/hook_C_dom"/>
</dbReference>
<dbReference type="PANTHER" id="PTHR30435:SF18">
    <property type="entry name" value="FLAGELLAR BASAL-BODY ROD PROTEIN FLGF"/>
    <property type="match status" value="1"/>
</dbReference>
<dbReference type="InterPro" id="IPR020013">
    <property type="entry name" value="Flagellar_FlgE/F/G"/>
</dbReference>
<evidence type="ECO:0000259" key="8">
    <source>
        <dbReference type="Pfam" id="PF06429"/>
    </source>
</evidence>
<gene>
    <name evidence="10" type="ORF">MNY72_05905</name>
</gene>
<dbReference type="PANTHER" id="PTHR30435">
    <property type="entry name" value="FLAGELLAR PROTEIN"/>
    <property type="match status" value="1"/>
</dbReference>